<evidence type="ECO:0000313" key="8">
    <source>
        <dbReference type="EMBL" id="GAA4246200.1"/>
    </source>
</evidence>
<sequence>MNALDVEAIRKDFPILDRTINGNPLVYLDSGNTSQKPRQVIDAVREHYEQHNANVARSVHTLGTESTEAFEGAREKVAGFIGATTAAEIVFTKNSTEAINLVAHAFSAAADDPRLRLGPGDEIVVTEMEHHSNIVPWQLLAQRTGATLRWFGITDEGRLDLSGIDELINPRTKLVAFVHYSNILGTINPVERLVARAREVGALVLLDGSQSVPHVPVDVTALGADFVAFTGHKMLGPTGIGALWGRFELLDAMPPFLGGGSMIETVSMTGTTFMPPPARFEAGTPPIAQAVGLGAAVDYLSAAGMDNVVAHEKAITAYALDALTSVPGVRIIGPESTVDRGATISFTVEGVHPHDVGQILDDEGVQVRVGHHCARPTCVRFGVPATTRASFYLYTTTDEIDALIRGVERVRKVFA</sequence>
<dbReference type="Gene3D" id="3.40.640.10">
    <property type="entry name" value="Type I PLP-dependent aspartate aminotransferase-like (Major domain)"/>
    <property type="match status" value="1"/>
</dbReference>
<keyword evidence="9" id="KW-1185">Reference proteome</keyword>
<comment type="catalytic activity">
    <reaction evidence="6">
        <text>(sulfur carrier)-H + L-cysteine = (sulfur carrier)-SH + L-alanine</text>
        <dbReference type="Rhea" id="RHEA:43892"/>
        <dbReference type="Rhea" id="RHEA-COMP:14737"/>
        <dbReference type="Rhea" id="RHEA-COMP:14739"/>
        <dbReference type="ChEBI" id="CHEBI:29917"/>
        <dbReference type="ChEBI" id="CHEBI:35235"/>
        <dbReference type="ChEBI" id="CHEBI:57972"/>
        <dbReference type="ChEBI" id="CHEBI:64428"/>
        <dbReference type="EC" id="2.8.1.7"/>
    </reaction>
</comment>
<feature type="domain" description="Aminotransferase class V" evidence="7">
    <location>
        <begin position="26"/>
        <end position="403"/>
    </location>
</feature>
<keyword evidence="4" id="KW-0808">Transferase</keyword>
<dbReference type="EC" id="2.8.1.7" evidence="3"/>
<dbReference type="CDD" id="cd06453">
    <property type="entry name" value="SufS_like"/>
    <property type="match status" value="1"/>
</dbReference>
<evidence type="ECO:0000256" key="2">
    <source>
        <dbReference type="ARBA" id="ARBA00010447"/>
    </source>
</evidence>
<evidence type="ECO:0000256" key="3">
    <source>
        <dbReference type="ARBA" id="ARBA00012239"/>
    </source>
</evidence>
<protein>
    <recommendedName>
        <fullName evidence="3">cysteine desulfurase</fullName>
        <ecNumber evidence="3">2.8.1.7</ecNumber>
    </recommendedName>
</protein>
<comment type="caution">
    <text evidence="8">The sequence shown here is derived from an EMBL/GenBank/DDBJ whole genome shotgun (WGS) entry which is preliminary data.</text>
</comment>
<comment type="similarity">
    <text evidence="2">Belongs to the class-V pyridoxal-phosphate-dependent aminotransferase family. Csd subfamily.</text>
</comment>
<accession>A0ABP8D213</accession>
<proteinExistence type="inferred from homology"/>
<dbReference type="Gene3D" id="3.90.1150.10">
    <property type="entry name" value="Aspartate Aminotransferase, domain 1"/>
    <property type="match status" value="1"/>
</dbReference>
<dbReference type="SUPFAM" id="SSF53383">
    <property type="entry name" value="PLP-dependent transferases"/>
    <property type="match status" value="1"/>
</dbReference>
<evidence type="ECO:0000259" key="7">
    <source>
        <dbReference type="Pfam" id="PF00266"/>
    </source>
</evidence>
<dbReference type="InterPro" id="IPR015422">
    <property type="entry name" value="PyrdxlP-dep_Trfase_small"/>
</dbReference>
<dbReference type="PANTHER" id="PTHR43586">
    <property type="entry name" value="CYSTEINE DESULFURASE"/>
    <property type="match status" value="1"/>
</dbReference>
<dbReference type="InterPro" id="IPR015421">
    <property type="entry name" value="PyrdxlP-dep_Trfase_major"/>
</dbReference>
<dbReference type="RefSeq" id="WP_345122947.1">
    <property type="nucleotide sequence ID" value="NZ_BAABAT010000003.1"/>
</dbReference>
<dbReference type="InterPro" id="IPR015424">
    <property type="entry name" value="PyrdxlP-dep_Trfase"/>
</dbReference>
<evidence type="ECO:0000313" key="9">
    <source>
        <dbReference type="Proteomes" id="UP001500620"/>
    </source>
</evidence>
<keyword evidence="5" id="KW-0663">Pyridoxal phosphate</keyword>
<dbReference type="InterPro" id="IPR010970">
    <property type="entry name" value="Cys_dSase_SufS"/>
</dbReference>
<evidence type="ECO:0000256" key="5">
    <source>
        <dbReference type="ARBA" id="ARBA00022898"/>
    </source>
</evidence>
<dbReference type="Proteomes" id="UP001500620">
    <property type="component" value="Unassembled WGS sequence"/>
</dbReference>
<reference evidence="9" key="1">
    <citation type="journal article" date="2019" name="Int. J. Syst. Evol. Microbiol.">
        <title>The Global Catalogue of Microorganisms (GCM) 10K type strain sequencing project: providing services to taxonomists for standard genome sequencing and annotation.</title>
        <authorList>
            <consortium name="The Broad Institute Genomics Platform"/>
            <consortium name="The Broad Institute Genome Sequencing Center for Infectious Disease"/>
            <person name="Wu L."/>
            <person name="Ma J."/>
        </authorList>
    </citation>
    <scope>NUCLEOTIDE SEQUENCE [LARGE SCALE GENOMIC DNA]</scope>
    <source>
        <strain evidence="9">JCM 17441</strain>
    </source>
</reference>
<dbReference type="Pfam" id="PF00266">
    <property type="entry name" value="Aminotran_5"/>
    <property type="match status" value="1"/>
</dbReference>
<dbReference type="EMBL" id="BAABAT010000003">
    <property type="protein sequence ID" value="GAA4246200.1"/>
    <property type="molecule type" value="Genomic_DNA"/>
</dbReference>
<evidence type="ECO:0000256" key="1">
    <source>
        <dbReference type="ARBA" id="ARBA00001933"/>
    </source>
</evidence>
<comment type="cofactor">
    <cofactor evidence="1">
        <name>pyridoxal 5'-phosphate</name>
        <dbReference type="ChEBI" id="CHEBI:597326"/>
    </cofactor>
</comment>
<gene>
    <name evidence="8" type="ORF">GCM10022255_016530</name>
</gene>
<evidence type="ECO:0000256" key="4">
    <source>
        <dbReference type="ARBA" id="ARBA00022679"/>
    </source>
</evidence>
<dbReference type="InterPro" id="IPR000192">
    <property type="entry name" value="Aminotrans_V_dom"/>
</dbReference>
<name>A0ABP8D213_9ACTN</name>
<evidence type="ECO:0000256" key="6">
    <source>
        <dbReference type="ARBA" id="ARBA00050776"/>
    </source>
</evidence>
<dbReference type="NCBIfam" id="TIGR01979">
    <property type="entry name" value="sufS"/>
    <property type="match status" value="1"/>
</dbReference>
<organism evidence="8 9">
    <name type="scientific">Dactylosporangium darangshiense</name>
    <dbReference type="NCBI Taxonomy" id="579108"/>
    <lineage>
        <taxon>Bacteria</taxon>
        <taxon>Bacillati</taxon>
        <taxon>Actinomycetota</taxon>
        <taxon>Actinomycetes</taxon>
        <taxon>Micromonosporales</taxon>
        <taxon>Micromonosporaceae</taxon>
        <taxon>Dactylosporangium</taxon>
    </lineage>
</organism>
<dbReference type="PANTHER" id="PTHR43586:SF8">
    <property type="entry name" value="CYSTEINE DESULFURASE 1, CHLOROPLASTIC"/>
    <property type="match status" value="1"/>
</dbReference>